<feature type="region of interest" description="Disordered" evidence="1">
    <location>
        <begin position="1"/>
        <end position="23"/>
    </location>
</feature>
<evidence type="ECO:0000256" key="1">
    <source>
        <dbReference type="SAM" id="MobiDB-lite"/>
    </source>
</evidence>
<sequence length="118" mass="13126">MRRFDASSAAIPHPPHPTPPGGVSYLTRYDAATCEGREGMRWASGEPRCAMLCCFVCFFTQLPWLSPAIFPYNSSFNGLPQLGMNFGFEFPVSRTMGFHSDPLRNLLRVSGPPVTRLQ</sequence>
<evidence type="ECO:0000313" key="2">
    <source>
        <dbReference type="EMBL" id="KAK2030964.1"/>
    </source>
</evidence>
<proteinExistence type="predicted"/>
<protein>
    <submittedName>
        <fullName evidence="2">Uncharacterized protein</fullName>
    </submittedName>
</protein>
<dbReference type="Proteomes" id="UP001232148">
    <property type="component" value="Unassembled WGS sequence"/>
</dbReference>
<dbReference type="EMBL" id="MU842845">
    <property type="protein sequence ID" value="KAK2030964.1"/>
    <property type="molecule type" value="Genomic_DNA"/>
</dbReference>
<gene>
    <name evidence="2" type="ORF">LX32DRAFT_296015</name>
</gene>
<name>A0AAD9HNE8_9PEZI</name>
<comment type="caution">
    <text evidence="2">The sequence shown here is derived from an EMBL/GenBank/DDBJ whole genome shotgun (WGS) entry which is preliminary data.</text>
</comment>
<reference evidence="2" key="1">
    <citation type="submission" date="2021-06" db="EMBL/GenBank/DDBJ databases">
        <title>Comparative genomics, transcriptomics and evolutionary studies reveal genomic signatures of adaptation to plant cell wall in hemibiotrophic fungi.</title>
        <authorList>
            <consortium name="DOE Joint Genome Institute"/>
            <person name="Baroncelli R."/>
            <person name="Diaz J.F."/>
            <person name="Benocci T."/>
            <person name="Peng M."/>
            <person name="Battaglia E."/>
            <person name="Haridas S."/>
            <person name="Andreopoulos W."/>
            <person name="Labutti K."/>
            <person name="Pangilinan J."/>
            <person name="Floch G.L."/>
            <person name="Makela M.R."/>
            <person name="Henrissat B."/>
            <person name="Grigoriev I.V."/>
            <person name="Crouch J.A."/>
            <person name="De Vries R.P."/>
            <person name="Sukno S.A."/>
            <person name="Thon M.R."/>
        </authorList>
    </citation>
    <scope>NUCLEOTIDE SEQUENCE</scope>
    <source>
        <strain evidence="2">MAFF235873</strain>
    </source>
</reference>
<keyword evidence="3" id="KW-1185">Reference proteome</keyword>
<organism evidence="2 3">
    <name type="scientific">Colletotrichum zoysiae</name>
    <dbReference type="NCBI Taxonomy" id="1216348"/>
    <lineage>
        <taxon>Eukaryota</taxon>
        <taxon>Fungi</taxon>
        <taxon>Dikarya</taxon>
        <taxon>Ascomycota</taxon>
        <taxon>Pezizomycotina</taxon>
        <taxon>Sordariomycetes</taxon>
        <taxon>Hypocreomycetidae</taxon>
        <taxon>Glomerellales</taxon>
        <taxon>Glomerellaceae</taxon>
        <taxon>Colletotrichum</taxon>
        <taxon>Colletotrichum graminicola species complex</taxon>
    </lineage>
</organism>
<evidence type="ECO:0000313" key="3">
    <source>
        <dbReference type="Proteomes" id="UP001232148"/>
    </source>
</evidence>
<accession>A0AAD9HNE8</accession>
<dbReference type="AlphaFoldDB" id="A0AAD9HNE8"/>